<organism evidence="1 2">
    <name type="scientific">Primorskyibacter flagellatus</name>
    <dbReference type="NCBI Taxonomy" id="1387277"/>
    <lineage>
        <taxon>Bacteria</taxon>
        <taxon>Pseudomonadati</taxon>
        <taxon>Pseudomonadota</taxon>
        <taxon>Alphaproteobacteria</taxon>
        <taxon>Rhodobacterales</taxon>
        <taxon>Roseobacteraceae</taxon>
        <taxon>Primorskyibacter</taxon>
    </lineage>
</organism>
<evidence type="ECO:0000313" key="2">
    <source>
        <dbReference type="Proteomes" id="UP000612855"/>
    </source>
</evidence>
<comment type="caution">
    <text evidence="1">The sequence shown here is derived from an EMBL/GenBank/DDBJ whole genome shotgun (WGS) entry which is preliminary data.</text>
</comment>
<dbReference type="EMBL" id="BMFJ01000001">
    <property type="protein sequence ID" value="GGE23205.1"/>
    <property type="molecule type" value="Genomic_DNA"/>
</dbReference>
<reference evidence="2" key="1">
    <citation type="journal article" date="2019" name="Int. J. Syst. Evol. Microbiol.">
        <title>The Global Catalogue of Microorganisms (GCM) 10K type strain sequencing project: providing services to taxonomists for standard genome sequencing and annotation.</title>
        <authorList>
            <consortium name="The Broad Institute Genomics Platform"/>
            <consortium name="The Broad Institute Genome Sequencing Center for Infectious Disease"/>
            <person name="Wu L."/>
            <person name="Ma J."/>
        </authorList>
    </citation>
    <scope>NUCLEOTIDE SEQUENCE [LARGE SCALE GENOMIC DNA]</scope>
    <source>
        <strain evidence="2">CGMCC 1.12664</strain>
    </source>
</reference>
<name>A0A917A247_9RHOB</name>
<dbReference type="AlphaFoldDB" id="A0A917A247"/>
<keyword evidence="2" id="KW-1185">Reference proteome</keyword>
<evidence type="ECO:0000313" key="1">
    <source>
        <dbReference type="EMBL" id="GGE23205.1"/>
    </source>
</evidence>
<gene>
    <name evidence="1" type="ORF">GCM10011360_09650</name>
</gene>
<protein>
    <submittedName>
        <fullName evidence="1">Uncharacterized protein</fullName>
    </submittedName>
</protein>
<sequence>MTFTTTQEATRANLVICDDTLIDIQPLHDAAVEALTAFGLALSAPSEISFDRACLTAGPVRVSVAIDDGSNAASGGMDTSRLTVEVAQLRASESLHPKAPTAILAEILSLLIERTGGQSVEWGAEGVAIPAPRFQSAFTPLRARGRHDRIVPRRIRPADTTAPRPARADVAMPDLKAVFAVSEVEPAPPSLTRRASTWTATATVGVMNPAIGIPLAAYNLINGEDLRITSHAFAISATLSGLTASTIGYLPFF</sequence>
<accession>A0A917A247</accession>
<proteinExistence type="predicted"/>
<dbReference type="RefSeq" id="WP_188476532.1">
    <property type="nucleotide sequence ID" value="NZ_BMFJ01000001.1"/>
</dbReference>
<dbReference type="Proteomes" id="UP000612855">
    <property type="component" value="Unassembled WGS sequence"/>
</dbReference>